<name>J9D192_EDHAE</name>
<keyword evidence="1" id="KW-1133">Transmembrane helix</keyword>
<evidence type="ECO:0000313" key="3">
    <source>
        <dbReference type="Proteomes" id="UP000003163"/>
    </source>
</evidence>
<reference evidence="3" key="2">
    <citation type="submission" date="2015-07" db="EMBL/GenBank/DDBJ databases">
        <title>Contrasting host-pathogen interactions and genome evolution in two generalist and specialist microsporidian pathogens of mosquitoes.</title>
        <authorList>
            <consortium name="The Broad Institute Genomics Platform"/>
            <consortium name="The Broad Institute Genome Sequencing Center for Infectious Disease"/>
            <person name="Cuomo C.A."/>
            <person name="Sanscrainte N.D."/>
            <person name="Goldberg J.M."/>
            <person name="Heiman D."/>
            <person name="Young S."/>
            <person name="Zeng Q."/>
            <person name="Becnel J.J."/>
            <person name="Birren B.W."/>
        </authorList>
    </citation>
    <scope>NUCLEOTIDE SEQUENCE [LARGE SCALE GENOMIC DNA]</scope>
    <source>
        <strain evidence="3">USNM 41457</strain>
    </source>
</reference>
<sequence>MLNSFKYITYPDLKYKIFDKMIIIKVAAILSVAIYFLFRVRFFNHMCRKVFYTIIIYHSTRLELGSEDTEEERSKPFRLHNLHIQNLFILFCTNKNYDFLNLKY</sequence>
<organism evidence="2 3">
    <name type="scientific">Edhazardia aedis (strain USNM 41457)</name>
    <name type="common">Microsporidian parasite</name>
    <dbReference type="NCBI Taxonomy" id="1003232"/>
    <lineage>
        <taxon>Eukaryota</taxon>
        <taxon>Fungi</taxon>
        <taxon>Fungi incertae sedis</taxon>
        <taxon>Microsporidia</taxon>
        <taxon>Edhazardia</taxon>
    </lineage>
</organism>
<comment type="caution">
    <text evidence="2">The sequence shown here is derived from an EMBL/GenBank/DDBJ whole genome shotgun (WGS) entry which is preliminary data.</text>
</comment>
<keyword evidence="3" id="KW-1185">Reference proteome</keyword>
<dbReference type="Proteomes" id="UP000003163">
    <property type="component" value="Unassembled WGS sequence"/>
</dbReference>
<keyword evidence="1" id="KW-0472">Membrane</keyword>
<evidence type="ECO:0000256" key="1">
    <source>
        <dbReference type="SAM" id="Phobius"/>
    </source>
</evidence>
<gene>
    <name evidence="2" type="ORF">EDEG_00474</name>
</gene>
<dbReference type="AlphaFoldDB" id="J9D192"/>
<proteinExistence type="predicted"/>
<dbReference type="InParanoid" id="J9D192"/>
<protein>
    <submittedName>
        <fullName evidence="2">Uncharacterized protein</fullName>
    </submittedName>
</protein>
<keyword evidence="1" id="KW-0812">Transmembrane</keyword>
<evidence type="ECO:0000313" key="2">
    <source>
        <dbReference type="EMBL" id="EJW01349.1"/>
    </source>
</evidence>
<feature type="transmembrane region" description="Helical" evidence="1">
    <location>
        <begin position="20"/>
        <end position="38"/>
    </location>
</feature>
<accession>J9D192</accession>
<dbReference type="EMBL" id="AFBI03000005">
    <property type="protein sequence ID" value="EJW01349.1"/>
    <property type="molecule type" value="Genomic_DNA"/>
</dbReference>
<reference evidence="2 3" key="1">
    <citation type="submission" date="2011-08" db="EMBL/GenBank/DDBJ databases">
        <authorList>
            <person name="Liu Z.J."/>
            <person name="Shi F.L."/>
            <person name="Lu J.Q."/>
            <person name="Li M."/>
            <person name="Wang Z.L."/>
        </authorList>
    </citation>
    <scope>NUCLEOTIDE SEQUENCE [LARGE SCALE GENOMIC DNA]</scope>
    <source>
        <strain evidence="2 3">USNM 41457</strain>
    </source>
</reference>
<dbReference type="HOGENOM" id="CLU_2250126_0_0_1"/>
<dbReference type="VEuPathDB" id="MicrosporidiaDB:EDEG_00474"/>